<evidence type="ECO:0000313" key="2">
    <source>
        <dbReference type="Proteomes" id="UP000218263"/>
    </source>
</evidence>
<accession>A0A0X8X7B0</accession>
<dbReference type="AlphaFoldDB" id="A0A0X8X7B0"/>
<name>A0A0X8X7B0_9SPHI</name>
<sequence length="71" mass="8264">MEELVIKVKDEKESSFLKDLLKKLKIKFEAINVDDVPSGEQVKQTVLNGQKAYRNGDLDQFKEINPKDLWK</sequence>
<proteinExistence type="predicted"/>
<gene>
    <name evidence="1" type="ORF">MgSA37_04495</name>
</gene>
<dbReference type="Proteomes" id="UP000218263">
    <property type="component" value="Chromosome"/>
</dbReference>
<evidence type="ECO:0000313" key="1">
    <source>
        <dbReference type="EMBL" id="BAU56298.1"/>
    </source>
</evidence>
<keyword evidence="2" id="KW-1185">Reference proteome</keyword>
<reference evidence="1 2" key="1">
    <citation type="submission" date="2015-12" db="EMBL/GenBank/DDBJ databases">
        <title>Genome sequence of Mucilaginibacter gotjawali.</title>
        <authorList>
            <person name="Lee J.S."/>
            <person name="Lee K.C."/>
            <person name="Kim K.K."/>
            <person name="Lee B.W."/>
        </authorList>
    </citation>
    <scope>NUCLEOTIDE SEQUENCE [LARGE SCALE GENOMIC DNA]</scope>
    <source>
        <strain evidence="1 2">SA3-7</strain>
    </source>
</reference>
<dbReference type="RefSeq" id="WP_096355009.1">
    <property type="nucleotide sequence ID" value="NZ_AP017313.1"/>
</dbReference>
<protein>
    <submittedName>
        <fullName evidence="1">Uncharacterized protein</fullName>
    </submittedName>
</protein>
<dbReference type="KEGG" id="mgot:MgSA37_04495"/>
<organism evidence="1 2">
    <name type="scientific">Mucilaginibacter gotjawali</name>
    <dbReference type="NCBI Taxonomy" id="1550579"/>
    <lineage>
        <taxon>Bacteria</taxon>
        <taxon>Pseudomonadati</taxon>
        <taxon>Bacteroidota</taxon>
        <taxon>Sphingobacteriia</taxon>
        <taxon>Sphingobacteriales</taxon>
        <taxon>Sphingobacteriaceae</taxon>
        <taxon>Mucilaginibacter</taxon>
    </lineage>
</organism>
<dbReference type="EMBL" id="AP017313">
    <property type="protein sequence ID" value="BAU56298.1"/>
    <property type="molecule type" value="Genomic_DNA"/>
</dbReference>